<dbReference type="Proteomes" id="UP000183940">
    <property type="component" value="Unassembled WGS sequence"/>
</dbReference>
<evidence type="ECO:0000313" key="2">
    <source>
        <dbReference type="EMBL" id="OJJ24201.1"/>
    </source>
</evidence>
<evidence type="ECO:0000313" key="3">
    <source>
        <dbReference type="Proteomes" id="UP000183940"/>
    </source>
</evidence>
<gene>
    <name evidence="2" type="ORF">BI308_17685</name>
</gene>
<evidence type="ECO:0000256" key="1">
    <source>
        <dbReference type="SAM" id="Phobius"/>
    </source>
</evidence>
<keyword evidence="1" id="KW-0472">Membrane</keyword>
<dbReference type="AlphaFoldDB" id="A0A1L9QNF3"/>
<feature type="transmembrane region" description="Helical" evidence="1">
    <location>
        <begin position="45"/>
        <end position="62"/>
    </location>
</feature>
<keyword evidence="3" id="KW-1185">Reference proteome</keyword>
<comment type="caution">
    <text evidence="2">The sequence shown here is derived from an EMBL/GenBank/DDBJ whole genome shotgun (WGS) entry which is preliminary data.</text>
</comment>
<reference evidence="2" key="1">
    <citation type="submission" date="2016-10" db="EMBL/GenBank/DDBJ databases">
        <title>CRISPR-Cas defence system in Roseofilum reptotaenium: evidence of a bacteriophage-cyanobacterium arms race in the coral black band disease.</title>
        <authorList>
            <person name="Buerger P."/>
            <person name="Wood-Charlson E.M."/>
            <person name="Weynberg K.D."/>
            <person name="Willis B."/>
            <person name="Van Oppen M.J."/>
        </authorList>
    </citation>
    <scope>NUCLEOTIDE SEQUENCE [LARGE SCALE GENOMIC DNA]</scope>
    <source>
        <strain evidence="2">AO1-A</strain>
    </source>
</reference>
<name>A0A1L9QNF3_9CYAN</name>
<sequence length="66" mass="7112">MTLGSKFSLYGVGGFFSVVLAQQTDADLMANVKTAFANFIESGQVWAFILGIILGYIIRQITTYGG</sequence>
<organism evidence="2 3">
    <name type="scientific">Roseofilum reptotaenium AO1-A</name>
    <dbReference type="NCBI Taxonomy" id="1925591"/>
    <lineage>
        <taxon>Bacteria</taxon>
        <taxon>Bacillati</taxon>
        <taxon>Cyanobacteriota</taxon>
        <taxon>Cyanophyceae</taxon>
        <taxon>Desertifilales</taxon>
        <taxon>Desertifilaceae</taxon>
        <taxon>Roseofilum</taxon>
    </lineage>
</organism>
<keyword evidence="1" id="KW-0812">Transmembrane</keyword>
<dbReference type="EMBL" id="MLAW01000035">
    <property type="protein sequence ID" value="OJJ24201.1"/>
    <property type="molecule type" value="Genomic_DNA"/>
</dbReference>
<proteinExistence type="predicted"/>
<dbReference type="STRING" id="1925591.BI308_17685"/>
<accession>A0A1L9QNF3</accession>
<protein>
    <submittedName>
        <fullName evidence="2">Uncharacterized protein</fullName>
    </submittedName>
</protein>
<keyword evidence="1" id="KW-1133">Transmembrane helix</keyword>